<gene>
    <name evidence="1" type="ORF">SAMN06297397_1242</name>
</gene>
<dbReference type="EMBL" id="FWXZ01000002">
    <property type="protein sequence ID" value="SMC52826.1"/>
    <property type="molecule type" value="Genomic_DNA"/>
</dbReference>
<accession>A0AC61PK67</accession>
<name>A0AC61PK67_9FIRM</name>
<protein>
    <submittedName>
        <fullName evidence="1">Protein N-acetyltransferase, RimJ/RimL family</fullName>
    </submittedName>
</protein>
<proteinExistence type="predicted"/>
<comment type="caution">
    <text evidence="1">The sequence shown here is derived from an EMBL/GenBank/DDBJ whole genome shotgun (WGS) entry which is preliminary data.</text>
</comment>
<reference evidence="1" key="1">
    <citation type="submission" date="2017-04" db="EMBL/GenBank/DDBJ databases">
        <authorList>
            <person name="Varghese N."/>
            <person name="Submissions S."/>
        </authorList>
    </citation>
    <scope>NUCLEOTIDE SEQUENCE</scope>
    <source>
        <strain evidence="1">WTE2008</strain>
    </source>
</reference>
<evidence type="ECO:0000313" key="2">
    <source>
        <dbReference type="Proteomes" id="UP000192328"/>
    </source>
</evidence>
<organism evidence="1 2">
    <name type="scientific">Aristaeella lactis</name>
    <dbReference type="NCBI Taxonomy" id="3046383"/>
    <lineage>
        <taxon>Bacteria</taxon>
        <taxon>Bacillati</taxon>
        <taxon>Bacillota</taxon>
        <taxon>Clostridia</taxon>
        <taxon>Eubacteriales</taxon>
        <taxon>Aristaeellaceae</taxon>
        <taxon>Aristaeella</taxon>
    </lineage>
</organism>
<evidence type="ECO:0000313" key="1">
    <source>
        <dbReference type="EMBL" id="SMC52826.1"/>
    </source>
</evidence>
<keyword evidence="2" id="KW-1185">Reference proteome</keyword>
<sequence length="176" mass="20899">MITLRDMRESDIEDYVRWFTKDTGWMLFDAPWEELPETTEEEERKGWTEYYESVKNLPEDTVRWKYDVDLDGKHIGWVCWYDDLDYVENPEGIRAVGIDLPEESVYNRGAGTEALRQFIRYLKEHGSASVYTQTWSGNTRMLRVAEKLGFTEVYRKKDFRNVNGKLFDAVTLKLDL</sequence>
<dbReference type="Proteomes" id="UP000192328">
    <property type="component" value="Unassembled WGS sequence"/>
</dbReference>